<dbReference type="Proteomes" id="UP000236290">
    <property type="component" value="Unassembled WGS sequence"/>
</dbReference>
<gene>
    <name evidence="2" type="ORF">THARTR1_00783</name>
</gene>
<comment type="caution">
    <text evidence="2">The sequence shown here is derived from an EMBL/GenBank/DDBJ whole genome shotgun (WGS) entry which is preliminary data.</text>
</comment>
<evidence type="ECO:0000313" key="3">
    <source>
        <dbReference type="Proteomes" id="UP000236290"/>
    </source>
</evidence>
<proteinExistence type="predicted"/>
<accession>A0A2K0UPC6</accession>
<sequence>MLAYHLPKRQNSAILLSSPSPAITITITVCLSDALLSSSLPLGPSTASLQARQLRAVIGLNEPPANSGARVPVPCVDLRAAHTPPLSLSNAHRQRTPLVGVRTKRRRELQLPP</sequence>
<feature type="region of interest" description="Disordered" evidence="1">
    <location>
        <begin position="86"/>
        <end position="113"/>
    </location>
</feature>
<evidence type="ECO:0000256" key="1">
    <source>
        <dbReference type="SAM" id="MobiDB-lite"/>
    </source>
</evidence>
<reference evidence="2 3" key="1">
    <citation type="submission" date="2017-02" db="EMBL/GenBank/DDBJ databases">
        <title>Genomes of Trichoderma spp. with biocontrol activity.</title>
        <authorList>
            <person name="Gardiner D."/>
            <person name="Kazan K."/>
            <person name="Vos C."/>
            <person name="Harvey P."/>
        </authorList>
    </citation>
    <scope>NUCLEOTIDE SEQUENCE [LARGE SCALE GENOMIC DNA]</scope>
    <source>
        <strain evidence="2 3">Tr1</strain>
    </source>
</reference>
<dbReference type="EMBL" id="MTYI01000006">
    <property type="protein sequence ID" value="PNP59610.1"/>
    <property type="molecule type" value="Genomic_DNA"/>
</dbReference>
<protein>
    <submittedName>
        <fullName evidence="2">Uncharacterized protein</fullName>
    </submittedName>
</protein>
<evidence type="ECO:0000313" key="2">
    <source>
        <dbReference type="EMBL" id="PNP59610.1"/>
    </source>
</evidence>
<dbReference type="AlphaFoldDB" id="A0A2K0UPC6"/>
<organism evidence="2 3">
    <name type="scientific">Trichoderma harzianum</name>
    <name type="common">Hypocrea lixii</name>
    <dbReference type="NCBI Taxonomy" id="5544"/>
    <lineage>
        <taxon>Eukaryota</taxon>
        <taxon>Fungi</taxon>
        <taxon>Dikarya</taxon>
        <taxon>Ascomycota</taxon>
        <taxon>Pezizomycotina</taxon>
        <taxon>Sordariomycetes</taxon>
        <taxon>Hypocreomycetidae</taxon>
        <taxon>Hypocreales</taxon>
        <taxon>Hypocreaceae</taxon>
        <taxon>Trichoderma</taxon>
    </lineage>
</organism>
<name>A0A2K0UPC6_TRIHA</name>